<organism evidence="1 2">
    <name type="scientific">Bradyrhizobium japonicum</name>
    <dbReference type="NCBI Taxonomy" id="375"/>
    <lineage>
        <taxon>Bacteria</taxon>
        <taxon>Pseudomonadati</taxon>
        <taxon>Pseudomonadota</taxon>
        <taxon>Alphaproteobacteria</taxon>
        <taxon>Hyphomicrobiales</taxon>
        <taxon>Nitrobacteraceae</taxon>
        <taxon>Bradyrhizobium</taxon>
    </lineage>
</organism>
<reference evidence="1 2" key="1">
    <citation type="submission" date="2024-06" db="EMBL/GenBank/DDBJ databases">
        <title>Genomic Encyclopedia of Type Strains, Phase V (KMG-V): Genome sequencing to study the core and pangenomes of soil and plant-associated prokaryotes.</title>
        <authorList>
            <person name="Whitman W."/>
        </authorList>
    </citation>
    <scope>NUCLEOTIDE SEQUENCE [LARGE SCALE GENOMIC DNA]</scope>
    <source>
        <strain evidence="1 2">USDA 160</strain>
    </source>
</reference>
<protein>
    <submittedName>
        <fullName evidence="1">Uncharacterized protein</fullName>
    </submittedName>
</protein>
<dbReference type="EMBL" id="JBEPTQ010000002">
    <property type="protein sequence ID" value="MET4721860.1"/>
    <property type="molecule type" value="Genomic_DNA"/>
</dbReference>
<keyword evidence="2" id="KW-1185">Reference proteome</keyword>
<dbReference type="RefSeq" id="WP_309248049.1">
    <property type="nucleotide sequence ID" value="NZ_CP169752.1"/>
</dbReference>
<dbReference type="Proteomes" id="UP001549291">
    <property type="component" value="Unassembled WGS sequence"/>
</dbReference>
<evidence type="ECO:0000313" key="1">
    <source>
        <dbReference type="EMBL" id="MET4721860.1"/>
    </source>
</evidence>
<evidence type="ECO:0000313" key="2">
    <source>
        <dbReference type="Proteomes" id="UP001549291"/>
    </source>
</evidence>
<comment type="caution">
    <text evidence="1">The sequence shown here is derived from an EMBL/GenBank/DDBJ whole genome shotgun (WGS) entry which is preliminary data.</text>
</comment>
<proteinExistence type="predicted"/>
<accession>A0ABV2RZ63</accession>
<name>A0ABV2RZ63_BRAJP</name>
<sequence length="77" mass="9050">MMMMMDENLARLRAHRNNISRYRRLLRTKLLPLERQFIKRRLSEEAAALQSLSASTFPIAFNEPRPSRPLPIAEVMP</sequence>
<gene>
    <name evidence="1" type="ORF">ABIF63_005966</name>
</gene>